<dbReference type="Gene3D" id="3.40.50.880">
    <property type="match status" value="1"/>
</dbReference>
<dbReference type="EMBL" id="CP158374">
    <property type="protein sequence ID" value="XBX81699.1"/>
    <property type="molecule type" value="Genomic_DNA"/>
</dbReference>
<dbReference type="PANTHER" id="PTHR36175">
    <property type="entry name" value="CYANOPHYCINASE"/>
    <property type="match status" value="1"/>
</dbReference>
<evidence type="ECO:0000313" key="2">
    <source>
        <dbReference type="EMBL" id="XBX81699.1"/>
    </source>
</evidence>
<feature type="signal peptide" evidence="1">
    <location>
        <begin position="1"/>
        <end position="31"/>
    </location>
</feature>
<dbReference type="SUPFAM" id="SSF52317">
    <property type="entry name" value="Class I glutamine amidotransferase-like"/>
    <property type="match status" value="1"/>
</dbReference>
<feature type="chain" id="PRO_5043526477" description="Cyanophycinase" evidence="1">
    <location>
        <begin position="32"/>
        <end position="439"/>
    </location>
</feature>
<accession>A0AAU7W5H7</accession>
<evidence type="ECO:0000256" key="1">
    <source>
        <dbReference type="SAM" id="SignalP"/>
    </source>
</evidence>
<evidence type="ECO:0008006" key="3">
    <source>
        <dbReference type="Google" id="ProtNLM"/>
    </source>
</evidence>
<keyword evidence="1" id="KW-0732">Signal</keyword>
<organism evidence="2">
    <name type="scientific">Agromyces sp. G08B096</name>
    <dbReference type="NCBI Taxonomy" id="3156399"/>
    <lineage>
        <taxon>Bacteria</taxon>
        <taxon>Bacillati</taxon>
        <taxon>Actinomycetota</taxon>
        <taxon>Actinomycetes</taxon>
        <taxon>Micrococcales</taxon>
        <taxon>Microbacteriaceae</taxon>
        <taxon>Agromyces</taxon>
    </lineage>
</organism>
<dbReference type="PANTHER" id="PTHR36175:SF1">
    <property type="entry name" value="CYANOPHYCINASE"/>
    <property type="match status" value="1"/>
</dbReference>
<dbReference type="InterPro" id="IPR029062">
    <property type="entry name" value="Class_I_gatase-like"/>
</dbReference>
<proteinExistence type="predicted"/>
<gene>
    <name evidence="2" type="ORF">ABIQ69_13905</name>
</gene>
<protein>
    <recommendedName>
        <fullName evidence="3">Cyanophycinase</fullName>
    </recommendedName>
</protein>
<name>A0AAU7W5H7_9MICO</name>
<reference evidence="2" key="1">
    <citation type="submission" date="2024-05" db="EMBL/GenBank/DDBJ databases">
        <authorList>
            <person name="Yu L."/>
        </authorList>
    </citation>
    <scope>NUCLEOTIDE SEQUENCE</scope>
    <source>
        <strain evidence="2">G08B096</strain>
    </source>
</reference>
<dbReference type="AlphaFoldDB" id="A0AAU7W5H7"/>
<sequence>MSRPPVPAAFVAVAVAAGLLLTGVTAAPASAAGHSAPIRPTAVLIGGNLSENADILRAIVDAADPDGEGPARARIAIVTAAAAPAETAEEAADDSLNNAAANGLYYSALFERFGAETYAVPVDTAVDYESDPYTPGRADDADVAAEIRAGTAVFFGGGDQMRYVRTLQDCAPAELEAFTSCTDTAALAAIRDVAARGVVAGVSAGLTILQGADMVTGGESYEAWRDGATAGYLDDASALGYLPSGGFGFVDGTLLDSHFTTWGRQGRAVALALATGHDRVLGVDETTALVLDRRSMQGRVVGEQGVSLLDLRAARGGADGVDGVDGVRWTYATAGDSLNLRSGRASEAPGSVPLAADGATVAPVADVWDSMSGAGGEYSLRDLARAVARSADGAGSGTSLETGPQFETTLLRERQTRAWTTPSGAVSFAALELSISARP</sequence>
<dbReference type="RefSeq" id="WP_350347722.1">
    <property type="nucleotide sequence ID" value="NZ_CP158374.1"/>
</dbReference>